<dbReference type="InterPro" id="IPR027843">
    <property type="entry name" value="DUF4440"/>
</dbReference>
<gene>
    <name evidence="2" type="ORF">OI18_11900</name>
</gene>
<keyword evidence="3" id="KW-1185">Reference proteome</keyword>
<dbReference type="STRING" id="1349421.OI18_11900"/>
<dbReference type="SUPFAM" id="SSF54427">
    <property type="entry name" value="NTF2-like"/>
    <property type="match status" value="1"/>
</dbReference>
<evidence type="ECO:0000313" key="2">
    <source>
        <dbReference type="EMBL" id="KIC94329.1"/>
    </source>
</evidence>
<dbReference type="EMBL" id="JSVC01000013">
    <property type="protein sequence ID" value="KIC94329.1"/>
    <property type="molecule type" value="Genomic_DNA"/>
</dbReference>
<sequence length="169" mass="17929">MSKNLTCILIAVLAFSCGQPESKHSEGSTDTTSAATTAPPAFDLQAARSAVESVNAKFMEDLKKGDSAALATHYSSDAVLMFDNSEPQTGAGIQSMWGGAIRSGVKELKIATTDLVGNADLLAETGTYEMIGANNKSLDKGKYVVVWKQESGNWKIYRDIANSNLPAHP</sequence>
<proteinExistence type="predicted"/>
<organism evidence="2 3">
    <name type="scientific">Flavihumibacter solisilvae</name>
    <dbReference type="NCBI Taxonomy" id="1349421"/>
    <lineage>
        <taxon>Bacteria</taxon>
        <taxon>Pseudomonadati</taxon>
        <taxon>Bacteroidota</taxon>
        <taxon>Chitinophagia</taxon>
        <taxon>Chitinophagales</taxon>
        <taxon>Chitinophagaceae</taxon>
        <taxon>Flavihumibacter</taxon>
    </lineage>
</organism>
<dbReference type="Proteomes" id="UP000031408">
    <property type="component" value="Unassembled WGS sequence"/>
</dbReference>
<accession>A0A0C1IUZ4</accession>
<dbReference type="OrthoDB" id="9814425at2"/>
<dbReference type="RefSeq" id="WP_039140087.1">
    <property type="nucleotide sequence ID" value="NZ_JSVC01000013.1"/>
</dbReference>
<evidence type="ECO:0000259" key="1">
    <source>
        <dbReference type="Pfam" id="PF14534"/>
    </source>
</evidence>
<feature type="domain" description="DUF4440" evidence="1">
    <location>
        <begin position="53"/>
        <end position="156"/>
    </location>
</feature>
<dbReference type="Pfam" id="PF14534">
    <property type="entry name" value="DUF4440"/>
    <property type="match status" value="1"/>
</dbReference>
<dbReference type="AlphaFoldDB" id="A0A0C1IUZ4"/>
<comment type="caution">
    <text evidence="2">The sequence shown here is derived from an EMBL/GenBank/DDBJ whole genome shotgun (WGS) entry which is preliminary data.</text>
</comment>
<dbReference type="Gene3D" id="3.10.450.50">
    <property type="match status" value="1"/>
</dbReference>
<evidence type="ECO:0000313" key="3">
    <source>
        <dbReference type="Proteomes" id="UP000031408"/>
    </source>
</evidence>
<dbReference type="InterPro" id="IPR032710">
    <property type="entry name" value="NTF2-like_dom_sf"/>
</dbReference>
<protein>
    <recommendedName>
        <fullName evidence="1">DUF4440 domain-containing protein</fullName>
    </recommendedName>
</protein>
<reference evidence="2 3" key="1">
    <citation type="submission" date="2014-11" db="EMBL/GenBank/DDBJ databases">
        <title>Genome sequence of Flavihumibacter solisilvae 3-3.</title>
        <authorList>
            <person name="Zhou G."/>
            <person name="Li M."/>
            <person name="Wang G."/>
        </authorList>
    </citation>
    <scope>NUCLEOTIDE SEQUENCE [LARGE SCALE GENOMIC DNA]</scope>
    <source>
        <strain evidence="2 3">3-3</strain>
    </source>
</reference>
<dbReference type="PROSITE" id="PS51257">
    <property type="entry name" value="PROKAR_LIPOPROTEIN"/>
    <property type="match status" value="1"/>
</dbReference>
<name>A0A0C1IUZ4_9BACT</name>